<comment type="similarity">
    <text evidence="3">Belongs to the acetyltransferase family. RimJ subfamily.</text>
</comment>
<name>A0A4S4MRT2_9APHY</name>
<dbReference type="PANTHER" id="PTHR43792">
    <property type="entry name" value="GNAT FAMILY, PUTATIVE (AFU_ORTHOLOGUE AFUA_3G00765)-RELATED-RELATED"/>
    <property type="match status" value="1"/>
</dbReference>
<dbReference type="SUPFAM" id="SSF55729">
    <property type="entry name" value="Acyl-CoA N-acyltransferases (Nat)"/>
    <property type="match status" value="1"/>
</dbReference>
<evidence type="ECO:0000259" key="5">
    <source>
        <dbReference type="Pfam" id="PF13302"/>
    </source>
</evidence>
<dbReference type="InterPro" id="IPR000182">
    <property type="entry name" value="GNAT_dom"/>
</dbReference>
<dbReference type="AlphaFoldDB" id="A0A4S4MRT2"/>
<dbReference type="InterPro" id="IPR051531">
    <property type="entry name" value="N-acetyltransferase"/>
</dbReference>
<reference evidence="6 7" key="1">
    <citation type="submission" date="2019-02" db="EMBL/GenBank/DDBJ databases">
        <title>Genome sequencing of the rare red list fungi Antrodiella citrinella (Flaviporus citrinellus).</title>
        <authorList>
            <person name="Buettner E."/>
            <person name="Kellner H."/>
        </authorList>
    </citation>
    <scope>NUCLEOTIDE SEQUENCE [LARGE SCALE GENOMIC DNA]</scope>
    <source>
        <strain evidence="6 7">DSM 108506</strain>
    </source>
</reference>
<dbReference type="CDD" id="cd04301">
    <property type="entry name" value="NAT_SF"/>
    <property type="match status" value="1"/>
</dbReference>
<keyword evidence="7" id="KW-1185">Reference proteome</keyword>
<feature type="compositionally biased region" description="Basic and acidic residues" evidence="4">
    <location>
        <begin position="246"/>
        <end position="256"/>
    </location>
</feature>
<evidence type="ECO:0000256" key="3">
    <source>
        <dbReference type="ARBA" id="ARBA00038502"/>
    </source>
</evidence>
<keyword evidence="2" id="KW-0012">Acyltransferase</keyword>
<feature type="region of interest" description="Disordered" evidence="4">
    <location>
        <begin position="246"/>
        <end position="266"/>
    </location>
</feature>
<protein>
    <recommendedName>
        <fullName evidence="5">N-acetyltransferase domain-containing protein</fullName>
    </recommendedName>
</protein>
<comment type="caution">
    <text evidence="6">The sequence shown here is derived from an EMBL/GenBank/DDBJ whole genome shotgun (WGS) entry which is preliminary data.</text>
</comment>
<dbReference type="OrthoDB" id="64477at2759"/>
<evidence type="ECO:0000256" key="2">
    <source>
        <dbReference type="ARBA" id="ARBA00023315"/>
    </source>
</evidence>
<evidence type="ECO:0000256" key="1">
    <source>
        <dbReference type="ARBA" id="ARBA00022679"/>
    </source>
</evidence>
<evidence type="ECO:0000256" key="4">
    <source>
        <dbReference type="SAM" id="MobiDB-lite"/>
    </source>
</evidence>
<organism evidence="6 7">
    <name type="scientific">Antrodiella citrinella</name>
    <dbReference type="NCBI Taxonomy" id="2447956"/>
    <lineage>
        <taxon>Eukaryota</taxon>
        <taxon>Fungi</taxon>
        <taxon>Dikarya</taxon>
        <taxon>Basidiomycota</taxon>
        <taxon>Agaricomycotina</taxon>
        <taxon>Agaricomycetes</taxon>
        <taxon>Polyporales</taxon>
        <taxon>Steccherinaceae</taxon>
        <taxon>Antrodiella</taxon>
    </lineage>
</organism>
<feature type="domain" description="N-acetyltransferase" evidence="5">
    <location>
        <begin position="78"/>
        <end position="172"/>
    </location>
</feature>
<gene>
    <name evidence="6" type="ORF">EUX98_g5287</name>
</gene>
<dbReference type="PANTHER" id="PTHR43792:SF8">
    <property type="entry name" value="[RIBOSOMAL PROTEIN US5]-ALANINE N-ACETYLTRANSFERASE"/>
    <property type="match status" value="1"/>
</dbReference>
<dbReference type="Pfam" id="PF13302">
    <property type="entry name" value="Acetyltransf_3"/>
    <property type="match status" value="1"/>
</dbReference>
<dbReference type="EMBL" id="SGPM01000151">
    <property type="protein sequence ID" value="THH28896.1"/>
    <property type="molecule type" value="Genomic_DNA"/>
</dbReference>
<sequence length="309" mass="34557">MALSNGNITVEPVADRQLAIAALWEDYSSYSVEAITANRAGVYDFAEQDCMYFAAVKRSVQVPVDDDDDDLMDSADGTFYSWQLTTSDHSQIYESVTGKKLRKNFKIYEEIIGIVYITSADLPACVNLGCCIKKDLRGQGLGSQAVRLLLGWVFEELGCHRVQVRIADADPARRNKAVSTLLSMGFFHEGLHRRALFSPRSKEETAVGQGGEWRDVLTYAMLDTDWVIQAGMTHFPPSLVKFEEHQEGKARKERAIGKQPLRRTTSTETIKDKAQIVHDGLGENLLQNSDEATPPQPRSIGLTTFYMLR</sequence>
<dbReference type="InterPro" id="IPR016181">
    <property type="entry name" value="Acyl_CoA_acyltransferase"/>
</dbReference>
<dbReference type="Gene3D" id="3.40.630.30">
    <property type="match status" value="1"/>
</dbReference>
<keyword evidence="1" id="KW-0808">Transferase</keyword>
<accession>A0A4S4MRT2</accession>
<dbReference type="Proteomes" id="UP000308730">
    <property type="component" value="Unassembled WGS sequence"/>
</dbReference>
<evidence type="ECO:0000313" key="7">
    <source>
        <dbReference type="Proteomes" id="UP000308730"/>
    </source>
</evidence>
<dbReference type="GO" id="GO:0016747">
    <property type="term" value="F:acyltransferase activity, transferring groups other than amino-acyl groups"/>
    <property type="evidence" value="ECO:0007669"/>
    <property type="project" value="InterPro"/>
</dbReference>
<proteinExistence type="inferred from homology"/>
<evidence type="ECO:0000313" key="6">
    <source>
        <dbReference type="EMBL" id="THH28896.1"/>
    </source>
</evidence>